<sequence length="21" mass="2535">MEQVIGNAFRRQEEDLERASR</sequence>
<organism evidence="2 3">
    <name type="scientific">Senna tora</name>
    <dbReference type="NCBI Taxonomy" id="362788"/>
    <lineage>
        <taxon>Eukaryota</taxon>
        <taxon>Viridiplantae</taxon>
        <taxon>Streptophyta</taxon>
        <taxon>Embryophyta</taxon>
        <taxon>Tracheophyta</taxon>
        <taxon>Spermatophyta</taxon>
        <taxon>Magnoliopsida</taxon>
        <taxon>eudicotyledons</taxon>
        <taxon>Gunneridae</taxon>
        <taxon>Pentapetalae</taxon>
        <taxon>rosids</taxon>
        <taxon>fabids</taxon>
        <taxon>Fabales</taxon>
        <taxon>Fabaceae</taxon>
        <taxon>Caesalpinioideae</taxon>
        <taxon>Cassia clade</taxon>
        <taxon>Senna</taxon>
    </lineage>
</organism>
<dbReference type="Proteomes" id="UP000634136">
    <property type="component" value="Unassembled WGS sequence"/>
</dbReference>
<gene>
    <name evidence="2" type="ORF">G2W53_030590</name>
</gene>
<feature type="region of interest" description="Disordered" evidence="1">
    <location>
        <begin position="1"/>
        <end position="21"/>
    </location>
</feature>
<evidence type="ECO:0000313" key="2">
    <source>
        <dbReference type="EMBL" id="KAF7816621.1"/>
    </source>
</evidence>
<keyword evidence="3" id="KW-1185">Reference proteome</keyword>
<proteinExistence type="predicted"/>
<evidence type="ECO:0000256" key="1">
    <source>
        <dbReference type="SAM" id="MobiDB-lite"/>
    </source>
</evidence>
<dbReference type="AlphaFoldDB" id="A0A834WEQ7"/>
<feature type="compositionally biased region" description="Basic and acidic residues" evidence="1">
    <location>
        <begin position="10"/>
        <end position="21"/>
    </location>
</feature>
<reference evidence="2" key="1">
    <citation type="submission" date="2020-09" db="EMBL/GenBank/DDBJ databases">
        <title>Genome-Enabled Discovery of Anthraquinone Biosynthesis in Senna tora.</title>
        <authorList>
            <person name="Kang S.-H."/>
            <person name="Pandey R.P."/>
            <person name="Lee C.-M."/>
            <person name="Sim J.-S."/>
            <person name="Jeong J.-T."/>
            <person name="Choi B.-S."/>
            <person name="Jung M."/>
            <person name="Ginzburg D."/>
            <person name="Zhao K."/>
            <person name="Won S.Y."/>
            <person name="Oh T.-J."/>
            <person name="Yu Y."/>
            <person name="Kim N.-H."/>
            <person name="Lee O.R."/>
            <person name="Lee T.-H."/>
            <person name="Bashyal P."/>
            <person name="Kim T.-S."/>
            <person name="Lee W.-H."/>
            <person name="Kawkins C."/>
            <person name="Kim C.-K."/>
            <person name="Kim J.S."/>
            <person name="Ahn B.O."/>
            <person name="Rhee S.Y."/>
            <person name="Sohng J.K."/>
        </authorList>
    </citation>
    <scope>NUCLEOTIDE SEQUENCE</scope>
    <source>
        <tissue evidence="2">Leaf</tissue>
    </source>
</reference>
<protein>
    <submittedName>
        <fullName evidence="2">Uncharacterized protein</fullName>
    </submittedName>
</protein>
<evidence type="ECO:0000313" key="3">
    <source>
        <dbReference type="Proteomes" id="UP000634136"/>
    </source>
</evidence>
<accession>A0A834WEQ7</accession>
<name>A0A834WEQ7_9FABA</name>
<dbReference type="EMBL" id="JAAIUW010000009">
    <property type="protein sequence ID" value="KAF7816621.1"/>
    <property type="molecule type" value="Genomic_DNA"/>
</dbReference>
<comment type="caution">
    <text evidence="2">The sequence shown here is derived from an EMBL/GenBank/DDBJ whole genome shotgun (WGS) entry which is preliminary data.</text>
</comment>